<dbReference type="AlphaFoldDB" id="A0A243WAZ2"/>
<dbReference type="GO" id="GO:0005886">
    <property type="term" value="C:plasma membrane"/>
    <property type="evidence" value="ECO:0007669"/>
    <property type="project" value="UniProtKB-SubCell"/>
</dbReference>
<feature type="transmembrane region" description="Helical" evidence="9">
    <location>
        <begin position="970"/>
        <end position="990"/>
    </location>
</feature>
<proteinExistence type="inferred from homology"/>
<evidence type="ECO:0000256" key="4">
    <source>
        <dbReference type="ARBA" id="ARBA00022475"/>
    </source>
</evidence>
<keyword evidence="7 9" id="KW-0472">Membrane</keyword>
<feature type="transmembrane region" description="Helical" evidence="9">
    <location>
        <begin position="1002"/>
        <end position="1025"/>
    </location>
</feature>
<dbReference type="Pfam" id="PF00873">
    <property type="entry name" value="ACR_tran"/>
    <property type="match status" value="1"/>
</dbReference>
<reference evidence="10 11" key="1">
    <citation type="submission" date="2017-01" db="EMBL/GenBank/DDBJ databases">
        <title>A new Hymenobacter.</title>
        <authorList>
            <person name="Liang Y."/>
            <person name="Feng F."/>
        </authorList>
    </citation>
    <scope>NUCLEOTIDE SEQUENCE [LARGE SCALE GENOMIC DNA]</scope>
    <source>
        <strain evidence="10">MIMBbqt21</strain>
    </source>
</reference>
<feature type="transmembrane region" description="Helical" evidence="9">
    <location>
        <begin position="899"/>
        <end position="919"/>
    </location>
</feature>
<dbReference type="GO" id="GO:0042910">
    <property type="term" value="F:xenobiotic transmembrane transporter activity"/>
    <property type="evidence" value="ECO:0007669"/>
    <property type="project" value="TreeGrafter"/>
</dbReference>
<feature type="transmembrane region" description="Helical" evidence="9">
    <location>
        <begin position="533"/>
        <end position="553"/>
    </location>
</feature>
<evidence type="ECO:0000256" key="1">
    <source>
        <dbReference type="ARBA" id="ARBA00004651"/>
    </source>
</evidence>
<keyword evidence="6 9" id="KW-1133">Transmembrane helix</keyword>
<feature type="transmembrane region" description="Helical" evidence="9">
    <location>
        <begin position="389"/>
        <end position="415"/>
    </location>
</feature>
<dbReference type="InterPro" id="IPR027463">
    <property type="entry name" value="AcrB_DN_DC_subdom"/>
</dbReference>
<comment type="similarity">
    <text evidence="2">Belongs to the resistance-nodulation-cell division (RND) (TC 2.A.6) family.</text>
</comment>
<gene>
    <name evidence="10" type="ORF">BXP70_17225</name>
</gene>
<keyword evidence="11" id="KW-1185">Reference proteome</keyword>
<feature type="region of interest" description="Disordered" evidence="8">
    <location>
        <begin position="1039"/>
        <end position="1059"/>
    </location>
</feature>
<feature type="transmembrane region" description="Helical" evidence="9">
    <location>
        <begin position="337"/>
        <end position="356"/>
    </location>
</feature>
<keyword evidence="4" id="KW-1003">Cell membrane</keyword>
<evidence type="ECO:0000256" key="9">
    <source>
        <dbReference type="SAM" id="Phobius"/>
    </source>
</evidence>
<dbReference type="PANTHER" id="PTHR32063">
    <property type="match status" value="1"/>
</dbReference>
<evidence type="ECO:0000256" key="6">
    <source>
        <dbReference type="ARBA" id="ARBA00022989"/>
    </source>
</evidence>
<dbReference type="OrthoDB" id="636130at2"/>
<evidence type="ECO:0000256" key="3">
    <source>
        <dbReference type="ARBA" id="ARBA00022448"/>
    </source>
</evidence>
<dbReference type="PRINTS" id="PR00702">
    <property type="entry name" value="ACRIFLAVINRP"/>
</dbReference>
<organism evidence="10 11">
    <name type="scientific">Hymenobacter crusticola</name>
    <dbReference type="NCBI Taxonomy" id="1770526"/>
    <lineage>
        <taxon>Bacteria</taxon>
        <taxon>Pseudomonadati</taxon>
        <taxon>Bacteroidota</taxon>
        <taxon>Cytophagia</taxon>
        <taxon>Cytophagales</taxon>
        <taxon>Hymenobacteraceae</taxon>
        <taxon>Hymenobacter</taxon>
    </lineage>
</organism>
<accession>A0A243WAZ2</accession>
<dbReference type="NCBIfam" id="TIGR00914">
    <property type="entry name" value="2A0601"/>
    <property type="match status" value="1"/>
</dbReference>
<comment type="caution">
    <text evidence="10">The sequence shown here is derived from an EMBL/GenBank/DDBJ whole genome shotgun (WGS) entry which is preliminary data.</text>
</comment>
<dbReference type="InterPro" id="IPR001036">
    <property type="entry name" value="Acrflvin-R"/>
</dbReference>
<dbReference type="PANTHER" id="PTHR32063:SF12">
    <property type="entry name" value="CATION EFFLUX SYSTEM PROTEIN"/>
    <property type="match status" value="1"/>
</dbReference>
<dbReference type="EMBL" id="MTSE01000009">
    <property type="protein sequence ID" value="OUJ72652.1"/>
    <property type="molecule type" value="Genomic_DNA"/>
</dbReference>
<feature type="transmembrane region" description="Helical" evidence="9">
    <location>
        <begin position="447"/>
        <end position="464"/>
    </location>
</feature>
<sequence>MNKFIQGIIAFSLKNRGFIFLMTVVAIVAGVVSYRNTPIEAFPDVTNTEITIITQWPGRSAEEIEKFVTAPIEIALNPVQKKTSIRSTTLFGLSVVKVIFDDGVDDAFARVQVNNLLAQADLPEGADPDVQPPYGPTGEIFRYTLASSDKTTRELKTIQDWVIERNLKAVPGVADVNSFGGEVKDYEISVNPGKLQDFGITPLDVYNAIQRSNINVGGDVINEGQQNYVVRGIGLLNNIGDINNTVIKNVNGAPILVKDVAIVHESALPRLGRVGRGTNDDMVEGIVVMRKGENPSEVIARLKDKVADLNDKILPSDVKIKTFYDRQQLIDFSTETVIHNLMEGIILVTVIVFIFMADWRTTVIVSVIIPLALLFAFICLRLKGMSANLLSMGAIDFGIIIDGAVVMVEGLFVALDHKAHEMGMERFNKLAKLGLIKKTGKEMGKSIFFAKAIIITALLPIFSFEKVEGKVFSPLAWTLGFALLGALIFTLTLVPVLASILLRKNVREKDNFFVRGINRGAQRFFRFTYARKTASLLVATIIVAVGVGSFHFLGSEFLPELNEGSIYVRAQLPLSISLDESNKLCNEMRRVFLTFPEVSDVVSQTGRPNDGTDPTGFYNNEFLVQIKHTDEVQKKMKSAAYREELIAHMKEKLNRFPGVDFNFSQPITDNVEEAASGVKGSIAVKIYGTDLKTLEGKARQVYEQLKTVKGIDDLGVLRNIGQPELHVDLDEGRMAQYGVSKSDANAVLEMAVGGKQASQMYEGERKFPIRVRYQEQFRQTPAEIGALMVPTQAGNTIPMTEIANISDVNGPSLIYRDDNQRFAAVKFSIRGRDMGSTIEEAQRKVNKVLQLPKGYSIKWAGDFENQRRATQRLGQVVPISLAMIFFILFILFGNLKDAGLVLVNVPFALIGGIASLLITHTNFSISAGIGFIALFGICIQNGVILISVFKQNLVKKMSLDDSIHEGVISRVRPVVMTAMMATIGLMPAAISTGIGSETSKPLAIVVIGGLITGTILTLFIFPLVFERFYRSEHTHYGDDPALHPEKHHKQPSNPALVGA</sequence>
<name>A0A243WAZ2_9BACT</name>
<evidence type="ECO:0000256" key="7">
    <source>
        <dbReference type="ARBA" id="ARBA00023136"/>
    </source>
</evidence>
<dbReference type="SUPFAM" id="SSF82714">
    <property type="entry name" value="Multidrug efflux transporter AcrB TolC docking domain, DN and DC subdomains"/>
    <property type="match status" value="2"/>
</dbReference>
<protein>
    <submittedName>
        <fullName evidence="10">Cation transporter</fullName>
    </submittedName>
</protein>
<dbReference type="Gene3D" id="1.20.1640.10">
    <property type="entry name" value="Multidrug efflux transporter AcrB transmembrane domain"/>
    <property type="match status" value="2"/>
</dbReference>
<keyword evidence="5 9" id="KW-0812">Transmembrane</keyword>
<comment type="subcellular location">
    <subcellularLocation>
        <location evidence="1">Cell membrane</location>
        <topology evidence="1">Multi-pass membrane protein</topology>
    </subcellularLocation>
</comment>
<feature type="transmembrane region" description="Helical" evidence="9">
    <location>
        <begin position="925"/>
        <end position="949"/>
    </location>
</feature>
<dbReference type="SUPFAM" id="SSF82866">
    <property type="entry name" value="Multidrug efflux transporter AcrB transmembrane domain"/>
    <property type="match status" value="2"/>
</dbReference>
<evidence type="ECO:0000256" key="5">
    <source>
        <dbReference type="ARBA" id="ARBA00022692"/>
    </source>
</evidence>
<feature type="transmembrane region" description="Helical" evidence="9">
    <location>
        <begin position="873"/>
        <end position="892"/>
    </location>
</feature>
<dbReference type="Gene3D" id="3.30.70.1430">
    <property type="entry name" value="Multidrug efflux transporter AcrB pore domain"/>
    <property type="match status" value="2"/>
</dbReference>
<feature type="transmembrane region" description="Helical" evidence="9">
    <location>
        <begin position="476"/>
        <end position="502"/>
    </location>
</feature>
<evidence type="ECO:0000313" key="10">
    <source>
        <dbReference type="EMBL" id="OUJ72652.1"/>
    </source>
</evidence>
<dbReference type="Gene3D" id="3.30.2090.10">
    <property type="entry name" value="Multidrug efflux transporter AcrB TolC docking domain, DN and DC subdomains"/>
    <property type="match status" value="2"/>
</dbReference>
<dbReference type="InterPro" id="IPR004763">
    <property type="entry name" value="CusA-like"/>
</dbReference>
<dbReference type="Gene3D" id="3.30.70.1320">
    <property type="entry name" value="Multidrug efflux transporter AcrB pore domain like"/>
    <property type="match status" value="1"/>
</dbReference>
<dbReference type="RefSeq" id="WP_086595338.1">
    <property type="nucleotide sequence ID" value="NZ_MTSE01000009.1"/>
</dbReference>
<evidence type="ECO:0000313" key="11">
    <source>
        <dbReference type="Proteomes" id="UP000194873"/>
    </source>
</evidence>
<dbReference type="Proteomes" id="UP000194873">
    <property type="component" value="Unassembled WGS sequence"/>
</dbReference>
<dbReference type="GO" id="GO:0008324">
    <property type="term" value="F:monoatomic cation transmembrane transporter activity"/>
    <property type="evidence" value="ECO:0007669"/>
    <property type="project" value="InterPro"/>
</dbReference>
<dbReference type="SUPFAM" id="SSF82693">
    <property type="entry name" value="Multidrug efflux transporter AcrB pore domain, PN1, PN2, PC1 and PC2 subdomains"/>
    <property type="match status" value="3"/>
</dbReference>
<feature type="transmembrane region" description="Helical" evidence="9">
    <location>
        <begin position="363"/>
        <end position="383"/>
    </location>
</feature>
<evidence type="ECO:0000256" key="8">
    <source>
        <dbReference type="SAM" id="MobiDB-lite"/>
    </source>
</evidence>
<dbReference type="Gene3D" id="3.30.70.1440">
    <property type="entry name" value="Multidrug efflux transporter AcrB pore domain"/>
    <property type="match status" value="1"/>
</dbReference>
<keyword evidence="3" id="KW-0813">Transport</keyword>
<evidence type="ECO:0000256" key="2">
    <source>
        <dbReference type="ARBA" id="ARBA00010942"/>
    </source>
</evidence>